<dbReference type="InterPro" id="IPR007267">
    <property type="entry name" value="GtrA_DPMS_TM"/>
</dbReference>
<evidence type="ECO:0000256" key="4">
    <source>
        <dbReference type="ARBA" id="ARBA00022989"/>
    </source>
</evidence>
<accession>A0ABS7BMU1</accession>
<feature type="transmembrane region" description="Helical" evidence="6">
    <location>
        <begin position="76"/>
        <end position="94"/>
    </location>
</feature>
<gene>
    <name evidence="8" type="ORF">KZ820_09185</name>
</gene>
<keyword evidence="4 6" id="KW-1133">Transmembrane helix</keyword>
<dbReference type="Pfam" id="PF04138">
    <property type="entry name" value="GtrA_DPMS_TM"/>
    <property type="match status" value="1"/>
</dbReference>
<reference evidence="8 9" key="1">
    <citation type="submission" date="2021-07" db="EMBL/GenBank/DDBJ databases">
        <title>Sphingomonas sp.</title>
        <authorList>
            <person name="Feng G."/>
            <person name="Li J."/>
            <person name="Pan M."/>
        </authorList>
    </citation>
    <scope>NUCLEOTIDE SEQUENCE [LARGE SCALE GENOMIC DNA]</scope>
    <source>
        <strain evidence="8 9">RRHST34</strain>
    </source>
</reference>
<evidence type="ECO:0000256" key="1">
    <source>
        <dbReference type="ARBA" id="ARBA00004141"/>
    </source>
</evidence>
<evidence type="ECO:0000313" key="8">
    <source>
        <dbReference type="EMBL" id="MBW6530908.1"/>
    </source>
</evidence>
<feature type="transmembrane region" description="Helical" evidence="6">
    <location>
        <begin position="106"/>
        <end position="125"/>
    </location>
</feature>
<proteinExistence type="inferred from homology"/>
<feature type="transmembrane region" description="Helical" evidence="6">
    <location>
        <begin position="7"/>
        <end position="31"/>
    </location>
</feature>
<organism evidence="8 9">
    <name type="scientific">Sphingomonas citri</name>
    <dbReference type="NCBI Taxonomy" id="2862499"/>
    <lineage>
        <taxon>Bacteria</taxon>
        <taxon>Pseudomonadati</taxon>
        <taxon>Pseudomonadota</taxon>
        <taxon>Alphaproteobacteria</taxon>
        <taxon>Sphingomonadales</taxon>
        <taxon>Sphingomonadaceae</taxon>
        <taxon>Sphingomonas</taxon>
    </lineage>
</organism>
<comment type="subcellular location">
    <subcellularLocation>
        <location evidence="1">Membrane</location>
        <topology evidence="1">Multi-pass membrane protein</topology>
    </subcellularLocation>
</comment>
<comment type="similarity">
    <text evidence="2">Belongs to the GtrA family.</text>
</comment>
<dbReference type="PANTHER" id="PTHR38459">
    <property type="entry name" value="PROPHAGE BACTOPRENOL-LINKED GLUCOSE TRANSLOCASE HOMOLOG"/>
    <property type="match status" value="1"/>
</dbReference>
<keyword evidence="5 6" id="KW-0472">Membrane</keyword>
<dbReference type="EMBL" id="JAHXZN010000002">
    <property type="protein sequence ID" value="MBW6530908.1"/>
    <property type="molecule type" value="Genomic_DNA"/>
</dbReference>
<dbReference type="Proteomes" id="UP000759103">
    <property type="component" value="Unassembled WGS sequence"/>
</dbReference>
<dbReference type="RefSeq" id="WP_219748343.1">
    <property type="nucleotide sequence ID" value="NZ_JAHXZN010000002.1"/>
</dbReference>
<evidence type="ECO:0000256" key="5">
    <source>
        <dbReference type="ARBA" id="ARBA00023136"/>
    </source>
</evidence>
<evidence type="ECO:0000313" key="9">
    <source>
        <dbReference type="Proteomes" id="UP000759103"/>
    </source>
</evidence>
<evidence type="ECO:0000256" key="6">
    <source>
        <dbReference type="SAM" id="Phobius"/>
    </source>
</evidence>
<name>A0ABS7BMU1_9SPHN</name>
<dbReference type="InterPro" id="IPR051401">
    <property type="entry name" value="GtrA_CellWall_Glycosyl"/>
</dbReference>
<evidence type="ECO:0000256" key="3">
    <source>
        <dbReference type="ARBA" id="ARBA00022692"/>
    </source>
</evidence>
<evidence type="ECO:0000256" key="2">
    <source>
        <dbReference type="ARBA" id="ARBA00009399"/>
    </source>
</evidence>
<dbReference type="PANTHER" id="PTHR38459:SF1">
    <property type="entry name" value="PROPHAGE BACTOPRENOL-LINKED GLUCOSE TRANSLOCASE HOMOLOG"/>
    <property type="match status" value="1"/>
</dbReference>
<sequence length="142" mass="15452">MWGQIVRFGVIGGLCATIYSSVYLAYVLIILPVSLNVAAVLPAFLLSVYVGYHLQSRVTFGDAGAAPFGLRTRAKFVLTQVVGLLINCAITWIITGPLQGPDWVPLVPSVLITPTVTFALQRWWVFRAPRRVEVRSVAGAPL</sequence>
<keyword evidence="3 6" id="KW-0812">Transmembrane</keyword>
<feature type="domain" description="GtrA/DPMS transmembrane" evidence="7">
    <location>
        <begin position="7"/>
        <end position="126"/>
    </location>
</feature>
<keyword evidence="9" id="KW-1185">Reference proteome</keyword>
<comment type="caution">
    <text evidence="8">The sequence shown here is derived from an EMBL/GenBank/DDBJ whole genome shotgun (WGS) entry which is preliminary data.</text>
</comment>
<protein>
    <submittedName>
        <fullName evidence="8">GtrA family protein</fullName>
    </submittedName>
</protein>
<feature type="transmembrane region" description="Helical" evidence="6">
    <location>
        <begin position="37"/>
        <end position="55"/>
    </location>
</feature>
<evidence type="ECO:0000259" key="7">
    <source>
        <dbReference type="Pfam" id="PF04138"/>
    </source>
</evidence>